<protein>
    <submittedName>
        <fullName evidence="1">Uncharacterized protein</fullName>
    </submittedName>
</protein>
<gene>
    <name evidence="1" type="ORF">A3D67_02955</name>
</gene>
<accession>A0A1G2DGV3</accession>
<evidence type="ECO:0000313" key="2">
    <source>
        <dbReference type="Proteomes" id="UP000178099"/>
    </source>
</evidence>
<reference evidence="1 2" key="1">
    <citation type="journal article" date="2016" name="Nat. Commun.">
        <title>Thousands of microbial genomes shed light on interconnected biogeochemical processes in an aquifer system.</title>
        <authorList>
            <person name="Anantharaman K."/>
            <person name="Brown C.T."/>
            <person name="Hug L.A."/>
            <person name="Sharon I."/>
            <person name="Castelle C.J."/>
            <person name="Probst A.J."/>
            <person name="Thomas B.C."/>
            <person name="Singh A."/>
            <person name="Wilkins M.J."/>
            <person name="Karaoz U."/>
            <person name="Brodie E.L."/>
            <person name="Williams K.H."/>
            <person name="Hubbard S.S."/>
            <person name="Banfield J.F."/>
        </authorList>
    </citation>
    <scope>NUCLEOTIDE SEQUENCE [LARGE SCALE GENOMIC DNA]</scope>
</reference>
<proteinExistence type="predicted"/>
<evidence type="ECO:0000313" key="1">
    <source>
        <dbReference type="EMBL" id="OGZ12743.1"/>
    </source>
</evidence>
<dbReference type="AlphaFoldDB" id="A0A1G2DGV3"/>
<comment type="caution">
    <text evidence="1">The sequence shown here is derived from an EMBL/GenBank/DDBJ whole genome shotgun (WGS) entry which is preliminary data.</text>
</comment>
<name>A0A1G2DGV3_9BACT</name>
<dbReference type="EMBL" id="MHLN01000002">
    <property type="protein sequence ID" value="OGZ12743.1"/>
    <property type="molecule type" value="Genomic_DNA"/>
</dbReference>
<organism evidence="1 2">
    <name type="scientific">Candidatus Lloydbacteria bacterium RIFCSPHIGHO2_02_FULL_51_22</name>
    <dbReference type="NCBI Taxonomy" id="1798663"/>
    <lineage>
        <taxon>Bacteria</taxon>
        <taxon>Candidatus Lloydiibacteriota</taxon>
    </lineage>
</organism>
<sequence>MVKYQFPFRWIPGEQWEKECGQLFVLDMDPEIVRVHVSIDSRWCDNSGVVREIYDAEVMHVRHALMETLDAEGRLQTSEKPIHNINSIRCDPFLFWSVDKHISRFEELNPDFRVVAFSSNGNCGANPYYIASDGRGWLHLRHEVERGYKYSFILGNLDGFLGINNGIEHNLRISDIVSRGNDVDNFGRLSFTSGIPLVENGKVLGRDRLLELIREGKVEDLGHIFLFGHLPYKESWVNLGYNAFFTEGRLDYEKIVAGVMQYRLEGISVGKFNDDDARRGLESKGYRHVHSPRSGHPGEFYIKDGKLDIVFLPGLYSHSMFGMTNGKRMISAAIRALSNRAGGTDYLGSAEIMAELGCVDAVLCDNGGDVVSGFKGQPFFTLTEQINRGLRSVLIYAVPKELRLKVSHVKPITYPPQYQCK</sequence>
<dbReference type="Proteomes" id="UP000178099">
    <property type="component" value="Unassembled WGS sequence"/>
</dbReference>